<keyword evidence="6 8" id="KW-0472">Membrane</keyword>
<dbReference type="OrthoDB" id="9768177at2"/>
<evidence type="ECO:0000256" key="2">
    <source>
        <dbReference type="ARBA" id="ARBA00022448"/>
    </source>
</evidence>
<reference evidence="11 12" key="1">
    <citation type="submission" date="2019-06" db="EMBL/GenBank/DDBJ databases">
        <title>Sorghum-associated microbial communities from plants grown in Nebraska, USA.</title>
        <authorList>
            <person name="Schachtman D."/>
        </authorList>
    </citation>
    <scope>NUCLEOTIDE SEQUENCE [LARGE SCALE GENOMIC DNA]</scope>
    <source>
        <strain evidence="11 12">1209</strain>
    </source>
</reference>
<dbReference type="GO" id="GO:0044718">
    <property type="term" value="P:siderophore transmembrane transport"/>
    <property type="evidence" value="ECO:0007669"/>
    <property type="project" value="TreeGrafter"/>
</dbReference>
<evidence type="ECO:0000256" key="3">
    <source>
        <dbReference type="ARBA" id="ARBA00022452"/>
    </source>
</evidence>
<evidence type="ECO:0000256" key="8">
    <source>
        <dbReference type="PROSITE-ProRule" id="PRU01360"/>
    </source>
</evidence>
<keyword evidence="3 8" id="KW-1134">Transmembrane beta strand</keyword>
<dbReference type="Gene3D" id="2.60.40.1120">
    <property type="entry name" value="Carboxypeptidase-like, regulatory domain"/>
    <property type="match status" value="1"/>
</dbReference>
<gene>
    <name evidence="11" type="ORF">FHW36_107132</name>
</gene>
<feature type="domain" description="TonB-dependent receptor plug" evidence="10">
    <location>
        <begin position="119"/>
        <end position="242"/>
    </location>
</feature>
<evidence type="ECO:0000256" key="1">
    <source>
        <dbReference type="ARBA" id="ARBA00004571"/>
    </source>
</evidence>
<dbReference type="Pfam" id="PF13715">
    <property type="entry name" value="CarbopepD_reg_2"/>
    <property type="match status" value="1"/>
</dbReference>
<dbReference type="InterPro" id="IPR008969">
    <property type="entry name" value="CarboxyPept-like_regulatory"/>
</dbReference>
<keyword evidence="11" id="KW-0675">Receptor</keyword>
<evidence type="ECO:0000256" key="6">
    <source>
        <dbReference type="ARBA" id="ARBA00023136"/>
    </source>
</evidence>
<dbReference type="PANTHER" id="PTHR30069:SF29">
    <property type="entry name" value="HEMOGLOBIN AND HEMOGLOBIN-HAPTOGLOBIN-BINDING PROTEIN 1-RELATED"/>
    <property type="match status" value="1"/>
</dbReference>
<feature type="signal peptide" evidence="9">
    <location>
        <begin position="1"/>
        <end position="21"/>
    </location>
</feature>
<dbReference type="Proteomes" id="UP000320811">
    <property type="component" value="Unassembled WGS sequence"/>
</dbReference>
<dbReference type="PROSITE" id="PS52016">
    <property type="entry name" value="TONB_DEPENDENT_REC_3"/>
    <property type="match status" value="1"/>
</dbReference>
<dbReference type="InterPro" id="IPR037066">
    <property type="entry name" value="Plug_dom_sf"/>
</dbReference>
<evidence type="ECO:0000256" key="7">
    <source>
        <dbReference type="ARBA" id="ARBA00023237"/>
    </source>
</evidence>
<dbReference type="Pfam" id="PF07715">
    <property type="entry name" value="Plug"/>
    <property type="match status" value="1"/>
</dbReference>
<dbReference type="GO" id="GO:0009279">
    <property type="term" value="C:cell outer membrane"/>
    <property type="evidence" value="ECO:0007669"/>
    <property type="project" value="UniProtKB-SubCell"/>
</dbReference>
<dbReference type="InterPro" id="IPR039426">
    <property type="entry name" value="TonB-dep_rcpt-like"/>
</dbReference>
<dbReference type="InterPro" id="IPR023997">
    <property type="entry name" value="TonB-dep_OMP_SusC/RagA_CS"/>
</dbReference>
<evidence type="ECO:0000256" key="5">
    <source>
        <dbReference type="ARBA" id="ARBA00022729"/>
    </source>
</evidence>
<evidence type="ECO:0000259" key="10">
    <source>
        <dbReference type="Pfam" id="PF07715"/>
    </source>
</evidence>
<sequence length="1094" mass="120156">MRRSLLLTTLLFLCCCITAWAQGKKAVTGTVKDVKGTFLPGVTVKEKNASNGATTGPDGKFTIQVAPGATLVFSYIGFINQEVAADGQSPLNIVLKEDNKNLNEVVVTAMGIKREAKALGYSVSTVSSKEITESGSTNFASALYGKAAGVKIVSAPGGAASAVSVQVRGVSSIGLSTQPLYVVDGVPLRNFNDLTSGSFGTSNGRIEGNGALDINPEDIETLTILKGASASALYGSEATNGVVVITTKKGVKGRGLNVDVNYTYNQEKLASQPDYQNEYGPGYDPQTNIVNGIADASGWVKDADGSMHPYYRAYNQFGPKFDGRDVKYWDGSIRKYEAQKNNYKDFFQTGYNSAANVAISNASDKGSFRFSYNRVDYKSIMPGSNLYKNNFNFNGTLKLSEKISVDLVSTYNNNFVHNRANVMSNIFGSFDGFFSRFDDMSTFFNKYQTTNGYRYVTATNNSYDQDQKMTYRFRATNLMDYLWNNLRNAYDERQNRFINSATLNVGILDNLRFRGRVGGDFTNVATSDEQHNTQPAAVGYTGQYDVTTRNNNVFYGDAILVYSPKITKDFDLSVTGGVTGRKQTYKNQYTQTKDGLVDENWFSLNNSASPLYATSARAEQIDVAAFGMLNLSYKGFLFLEGTGRYESTSTLPVANNKYFYPSVNAGFLLSEVAKLPAFIDYAKIRASYGLVGNHPNLYQSNIAYNPYTVTISKNNIPYQQSNPSGFGNELLTSEKKREMEFGFETRLFKNKIGVDFSYYNNKISNQILTLSTPASSGATSQLVNAGDLSNYGYEAAINATPITTRDFRWTTRFNFAVNRNKLTALKDGQTTLTMPAYDGGYLLIRSNVGDPLGNIYVHPANKDANGNKIVNGDGIYTANTGAYEYAGNIMPKVVGGFSNSVSYKNFTLDFTLDYRLGGNLVSIPYYYQIGAGMFNSTLQYRDAAHGGLSYDAVDWASGKLVANPNGAYHDGVILPGVTEDGKKNEKIITAGQYWSNMHDWETNGLYENAVFKNSYVKLREVTLSYNMPKNVVEKLHLQNLQFSLIGRNLFYIWKTLPKGLDPEVAVGSSWLSQGVDGGTVGPTRSLGASIRARF</sequence>
<protein>
    <submittedName>
        <fullName evidence="11">Iron complex outermembrane receptor protein</fullName>
    </submittedName>
</protein>
<dbReference type="EMBL" id="VIWO01000007">
    <property type="protein sequence ID" value="TWF37206.1"/>
    <property type="molecule type" value="Genomic_DNA"/>
</dbReference>
<organism evidence="11 12">
    <name type="scientific">Chitinophaga polysaccharea</name>
    <dbReference type="NCBI Taxonomy" id="1293035"/>
    <lineage>
        <taxon>Bacteria</taxon>
        <taxon>Pseudomonadati</taxon>
        <taxon>Bacteroidota</taxon>
        <taxon>Chitinophagia</taxon>
        <taxon>Chitinophagales</taxon>
        <taxon>Chitinophagaceae</taxon>
        <taxon>Chitinophaga</taxon>
    </lineage>
</organism>
<keyword evidence="5 9" id="KW-0732">Signal</keyword>
<keyword evidence="12" id="KW-1185">Reference proteome</keyword>
<evidence type="ECO:0000256" key="4">
    <source>
        <dbReference type="ARBA" id="ARBA00022692"/>
    </source>
</evidence>
<keyword evidence="2 8" id="KW-0813">Transport</keyword>
<name>A0A561PGH8_9BACT</name>
<dbReference type="AlphaFoldDB" id="A0A561PGH8"/>
<dbReference type="PANTHER" id="PTHR30069">
    <property type="entry name" value="TONB-DEPENDENT OUTER MEMBRANE RECEPTOR"/>
    <property type="match status" value="1"/>
</dbReference>
<proteinExistence type="inferred from homology"/>
<dbReference type="SUPFAM" id="SSF49464">
    <property type="entry name" value="Carboxypeptidase regulatory domain-like"/>
    <property type="match status" value="1"/>
</dbReference>
<dbReference type="InterPro" id="IPR012910">
    <property type="entry name" value="Plug_dom"/>
</dbReference>
<dbReference type="RefSeq" id="WP_145672104.1">
    <property type="nucleotide sequence ID" value="NZ_VIWO01000007.1"/>
</dbReference>
<evidence type="ECO:0000313" key="11">
    <source>
        <dbReference type="EMBL" id="TWF37206.1"/>
    </source>
</evidence>
<evidence type="ECO:0000256" key="9">
    <source>
        <dbReference type="SAM" id="SignalP"/>
    </source>
</evidence>
<keyword evidence="4 8" id="KW-0812">Transmembrane</keyword>
<comment type="similarity">
    <text evidence="8">Belongs to the TonB-dependent receptor family.</text>
</comment>
<keyword evidence="7 8" id="KW-0998">Cell outer membrane</keyword>
<comment type="subcellular location">
    <subcellularLocation>
        <location evidence="1 8">Cell outer membrane</location>
        <topology evidence="1 8">Multi-pass membrane protein</topology>
    </subcellularLocation>
</comment>
<dbReference type="GO" id="GO:0015344">
    <property type="term" value="F:siderophore uptake transmembrane transporter activity"/>
    <property type="evidence" value="ECO:0007669"/>
    <property type="project" value="TreeGrafter"/>
</dbReference>
<feature type="chain" id="PRO_5022090363" evidence="9">
    <location>
        <begin position="22"/>
        <end position="1094"/>
    </location>
</feature>
<comment type="caution">
    <text evidence="11">The sequence shown here is derived from an EMBL/GenBank/DDBJ whole genome shotgun (WGS) entry which is preliminary data.</text>
</comment>
<dbReference type="Gene3D" id="2.170.130.10">
    <property type="entry name" value="TonB-dependent receptor, plug domain"/>
    <property type="match status" value="1"/>
</dbReference>
<evidence type="ECO:0000313" key="12">
    <source>
        <dbReference type="Proteomes" id="UP000320811"/>
    </source>
</evidence>
<dbReference type="NCBIfam" id="TIGR04057">
    <property type="entry name" value="SusC_RagA_signa"/>
    <property type="match status" value="1"/>
</dbReference>
<accession>A0A561PGH8</accession>
<dbReference type="Gene3D" id="2.40.170.20">
    <property type="entry name" value="TonB-dependent receptor, beta-barrel domain"/>
    <property type="match status" value="1"/>
</dbReference>
<dbReference type="InterPro" id="IPR023996">
    <property type="entry name" value="TonB-dep_OMP_SusC/RagA"/>
</dbReference>
<dbReference type="NCBIfam" id="TIGR04056">
    <property type="entry name" value="OMP_RagA_SusC"/>
    <property type="match status" value="1"/>
</dbReference>
<dbReference type="SUPFAM" id="SSF56935">
    <property type="entry name" value="Porins"/>
    <property type="match status" value="1"/>
</dbReference>
<dbReference type="InterPro" id="IPR036942">
    <property type="entry name" value="Beta-barrel_TonB_sf"/>
</dbReference>